<organism evidence="8">
    <name type="scientific">Thermomicrobium roseum</name>
    <dbReference type="NCBI Taxonomy" id="500"/>
    <lineage>
        <taxon>Bacteria</taxon>
        <taxon>Pseudomonadati</taxon>
        <taxon>Thermomicrobiota</taxon>
        <taxon>Thermomicrobia</taxon>
        <taxon>Thermomicrobiales</taxon>
        <taxon>Thermomicrobiaceae</taxon>
        <taxon>Thermomicrobium</taxon>
    </lineage>
</organism>
<comment type="cofactor">
    <cofactor evidence="1 6">
        <name>Zn(2+)</name>
        <dbReference type="ChEBI" id="CHEBI:29105"/>
    </cofactor>
</comment>
<evidence type="ECO:0000259" key="7">
    <source>
        <dbReference type="SMART" id="SM00829"/>
    </source>
</evidence>
<evidence type="ECO:0000256" key="3">
    <source>
        <dbReference type="ARBA" id="ARBA00022833"/>
    </source>
</evidence>
<evidence type="ECO:0000256" key="5">
    <source>
        <dbReference type="ARBA" id="ARBA00023027"/>
    </source>
</evidence>
<dbReference type="InterPro" id="IPR036291">
    <property type="entry name" value="NAD(P)-bd_dom_sf"/>
</dbReference>
<dbReference type="Pfam" id="PF00107">
    <property type="entry name" value="ADH_zinc_N"/>
    <property type="match status" value="1"/>
</dbReference>
<evidence type="ECO:0000256" key="4">
    <source>
        <dbReference type="ARBA" id="ARBA00023002"/>
    </source>
</evidence>
<dbReference type="InterPro" id="IPR011032">
    <property type="entry name" value="GroES-like_sf"/>
</dbReference>
<keyword evidence="2 6" id="KW-0479">Metal-binding</keyword>
<accession>A0A7C1X4D9</accession>
<keyword evidence="4 8" id="KW-0560">Oxidoreductase</keyword>
<dbReference type="GO" id="GO:0005829">
    <property type="term" value="C:cytosol"/>
    <property type="evidence" value="ECO:0007669"/>
    <property type="project" value="TreeGrafter"/>
</dbReference>
<dbReference type="InterPro" id="IPR013154">
    <property type="entry name" value="ADH-like_N"/>
</dbReference>
<dbReference type="PROSITE" id="PS00059">
    <property type="entry name" value="ADH_ZINC"/>
    <property type="match status" value="1"/>
</dbReference>
<dbReference type="InterPro" id="IPR002328">
    <property type="entry name" value="ADH_Zn_CS"/>
</dbReference>
<dbReference type="SUPFAM" id="SSF50129">
    <property type="entry name" value="GroES-like"/>
    <property type="match status" value="2"/>
</dbReference>
<reference evidence="8" key="1">
    <citation type="journal article" date="2020" name="mSystems">
        <title>Genome- and Community-Level Interaction Insights into Carbon Utilization and Element Cycling Functions of Hydrothermarchaeota in Hydrothermal Sediment.</title>
        <authorList>
            <person name="Zhou Z."/>
            <person name="Liu Y."/>
            <person name="Xu W."/>
            <person name="Pan J."/>
            <person name="Luo Z.H."/>
            <person name="Li M."/>
        </authorList>
    </citation>
    <scope>NUCLEOTIDE SEQUENCE [LARGE SCALE GENOMIC DNA]</scope>
    <source>
        <strain evidence="8">SpSt-222</strain>
    </source>
</reference>
<evidence type="ECO:0000256" key="6">
    <source>
        <dbReference type="RuleBase" id="RU361277"/>
    </source>
</evidence>
<sequence length="372" mass="40090">MKSRAAVLYGPTRSFSIEEIEVDEPKEGEVLVKLVATGLCHSDWHFATGAAPVRFPMVVGHEGAGIIEKVGPGVTDLKPGDHVVLCYIPACGKCRWCLSGLAALCDRGILLTQGAQLDGTFRLHKDGQDIAQFALVSAFSEYTVCPVDSVIKIDPDLPLDRACLVGCAVPTGWGAAVNRARVRPGETVAIFGTGGVGMNAVQGAAMAGAEKVIAIDLVDWKLEKAKEFGATHTINPTREDPVQRIMDITHGVGADATILTPSLVTPALLATATRATRKAGRTVIVGAIGRDPNEPETHPLDLMFMLMAKEVFGTIFGHNVPRIDIPRLLALYRDGKLKLDELVTRRYRLDEINQAYHDVEQGRVIRGVLIFD</sequence>
<dbReference type="InterPro" id="IPR023921">
    <property type="entry name" value="ADH_Zn_actinomycetes"/>
</dbReference>
<dbReference type="FunFam" id="3.40.50.720:FF:000003">
    <property type="entry name" value="S-(hydroxymethyl)glutathione dehydrogenase"/>
    <property type="match status" value="1"/>
</dbReference>
<dbReference type="NCBIfam" id="TIGR03989">
    <property type="entry name" value="Rxyl_3153"/>
    <property type="match status" value="1"/>
</dbReference>
<name>A0A7C1X4D9_THERO</name>
<evidence type="ECO:0000313" key="8">
    <source>
        <dbReference type="EMBL" id="HEF64133.1"/>
    </source>
</evidence>
<dbReference type="PANTHER" id="PTHR43880:SF12">
    <property type="entry name" value="ALCOHOL DEHYDROGENASE CLASS-3"/>
    <property type="match status" value="1"/>
</dbReference>
<dbReference type="SUPFAM" id="SSF51735">
    <property type="entry name" value="NAD(P)-binding Rossmann-fold domains"/>
    <property type="match status" value="1"/>
</dbReference>
<gene>
    <name evidence="8" type="ORF">ENP47_00750</name>
</gene>
<comment type="caution">
    <text evidence="8">The sequence shown here is derived from an EMBL/GenBank/DDBJ whole genome shotgun (WGS) entry which is preliminary data.</text>
</comment>
<dbReference type="Pfam" id="PF08240">
    <property type="entry name" value="ADH_N"/>
    <property type="match status" value="1"/>
</dbReference>
<feature type="domain" description="Enoyl reductase (ER)" evidence="7">
    <location>
        <begin position="10"/>
        <end position="369"/>
    </location>
</feature>
<comment type="similarity">
    <text evidence="6">Belongs to the zinc-containing alcohol dehydrogenase family.</text>
</comment>
<keyword evidence="5" id="KW-0520">NAD</keyword>
<dbReference type="CDD" id="cd08279">
    <property type="entry name" value="Zn_ADH_class_III"/>
    <property type="match status" value="1"/>
</dbReference>
<dbReference type="SMART" id="SM00829">
    <property type="entry name" value="PKS_ER"/>
    <property type="match status" value="1"/>
</dbReference>
<dbReference type="EMBL" id="DSJL01000001">
    <property type="protein sequence ID" value="HEF64133.1"/>
    <property type="molecule type" value="Genomic_DNA"/>
</dbReference>
<proteinExistence type="inferred from homology"/>
<dbReference type="FunFam" id="3.90.180.10:FF:000067">
    <property type="entry name" value="alcohol dehydrogenase 1-like isoform X1"/>
    <property type="match status" value="1"/>
</dbReference>
<evidence type="ECO:0000256" key="1">
    <source>
        <dbReference type="ARBA" id="ARBA00001947"/>
    </source>
</evidence>
<protein>
    <submittedName>
        <fullName evidence="8">NDMA-dependent alcohol dehydrogenase</fullName>
        <ecNumber evidence="8">1.1.99.36</ecNumber>
    </submittedName>
</protein>
<evidence type="ECO:0000256" key="2">
    <source>
        <dbReference type="ARBA" id="ARBA00022723"/>
    </source>
</evidence>
<dbReference type="PANTHER" id="PTHR43880">
    <property type="entry name" value="ALCOHOL DEHYDROGENASE"/>
    <property type="match status" value="1"/>
</dbReference>
<dbReference type="EC" id="1.1.99.36" evidence="8"/>
<dbReference type="Gene3D" id="3.90.180.10">
    <property type="entry name" value="Medium-chain alcohol dehydrogenases, catalytic domain"/>
    <property type="match status" value="1"/>
</dbReference>
<dbReference type="GO" id="GO:0046294">
    <property type="term" value="P:formaldehyde catabolic process"/>
    <property type="evidence" value="ECO:0007669"/>
    <property type="project" value="TreeGrafter"/>
</dbReference>
<dbReference type="Gene3D" id="3.40.50.720">
    <property type="entry name" value="NAD(P)-binding Rossmann-like Domain"/>
    <property type="match status" value="1"/>
</dbReference>
<keyword evidence="3 6" id="KW-0862">Zinc</keyword>
<dbReference type="AlphaFoldDB" id="A0A7C1X4D9"/>
<dbReference type="GO" id="GO:0051903">
    <property type="term" value="F:S-(hydroxymethyl)glutathione dehydrogenase [NAD(P)+] activity"/>
    <property type="evidence" value="ECO:0007669"/>
    <property type="project" value="TreeGrafter"/>
</dbReference>
<dbReference type="InterPro" id="IPR013149">
    <property type="entry name" value="ADH-like_C"/>
</dbReference>
<dbReference type="GO" id="GO:0008270">
    <property type="term" value="F:zinc ion binding"/>
    <property type="evidence" value="ECO:0007669"/>
    <property type="project" value="InterPro"/>
</dbReference>
<dbReference type="InterPro" id="IPR020843">
    <property type="entry name" value="ER"/>
</dbReference>